<dbReference type="Proteomes" id="UP001610446">
    <property type="component" value="Unassembled WGS sequence"/>
</dbReference>
<sequence length="282" mass="31125">MATTTTTLDTDSRVHLFDILSTLAPPQNSWSAHALKIRCVLNYKRIPYTQSFISYPDIAPLLKDRLGLPPNASGGIPHTLPAIIHRPSVTSNPHGAVSDSLPIALHLDSAFPDPPLFPSGHASYALYLAVERILAGFESGYRPFIVPRVAEKLDPRGQAYFVETRSKALGRPLADVRPKPHETERINQLWAGIEKEALTLISMLKGREGEKDGVFFEGDRPGFADILVACHLAFIERFDKELFGRIVALKDGELKELYKAAVPWLEGQGEDRQLGVEEGIPS</sequence>
<keyword evidence="3" id="KW-1185">Reference proteome</keyword>
<name>A0ABR4JAS4_9EURO</name>
<accession>A0ABR4JAS4</accession>
<reference evidence="2 3" key="1">
    <citation type="submission" date="2024-07" db="EMBL/GenBank/DDBJ databases">
        <title>Section-level genome sequencing and comparative genomics of Aspergillus sections Usti and Cavernicolus.</title>
        <authorList>
            <consortium name="Lawrence Berkeley National Laboratory"/>
            <person name="Nybo J.L."/>
            <person name="Vesth T.C."/>
            <person name="Theobald S."/>
            <person name="Frisvad J.C."/>
            <person name="Larsen T.O."/>
            <person name="Kjaerboelling I."/>
            <person name="Rothschild-Mancinelli K."/>
            <person name="Lyhne E.K."/>
            <person name="Kogle M.E."/>
            <person name="Barry K."/>
            <person name="Clum A."/>
            <person name="Na H."/>
            <person name="Ledsgaard L."/>
            <person name="Lin J."/>
            <person name="Lipzen A."/>
            <person name="Kuo A."/>
            <person name="Riley R."/>
            <person name="Mondo S."/>
            <person name="Labutti K."/>
            <person name="Haridas S."/>
            <person name="Pangalinan J."/>
            <person name="Salamov A.A."/>
            <person name="Simmons B.A."/>
            <person name="Magnuson J.K."/>
            <person name="Chen J."/>
            <person name="Drula E."/>
            <person name="Henrissat B."/>
            <person name="Wiebenga A."/>
            <person name="Lubbers R.J."/>
            <person name="Gomes A.C."/>
            <person name="Makela M.R."/>
            <person name="Stajich J."/>
            <person name="Grigoriev I.V."/>
            <person name="Mortensen U.H."/>
            <person name="De Vries R.P."/>
            <person name="Baker S.E."/>
            <person name="Andersen M.R."/>
        </authorList>
    </citation>
    <scope>NUCLEOTIDE SEQUENCE [LARGE SCALE GENOMIC DNA]</scope>
    <source>
        <strain evidence="2 3">CBS 123904</strain>
    </source>
</reference>
<comment type="caution">
    <text evidence="2">The sequence shown here is derived from an EMBL/GenBank/DDBJ whole genome shotgun (WGS) entry which is preliminary data.</text>
</comment>
<protein>
    <recommendedName>
        <fullName evidence="1">Glutathione S-transferase UstS-like C-terminal domain-containing protein</fullName>
    </recommendedName>
</protein>
<proteinExistence type="predicted"/>
<dbReference type="EMBL" id="JBFXLU010000169">
    <property type="protein sequence ID" value="KAL2836951.1"/>
    <property type="molecule type" value="Genomic_DNA"/>
</dbReference>
<dbReference type="InterPro" id="IPR036249">
    <property type="entry name" value="Thioredoxin-like_sf"/>
</dbReference>
<dbReference type="SUPFAM" id="SSF52833">
    <property type="entry name" value="Thioredoxin-like"/>
    <property type="match status" value="1"/>
</dbReference>
<dbReference type="Gene3D" id="1.20.1050.10">
    <property type="match status" value="1"/>
</dbReference>
<organism evidence="2 3">
    <name type="scientific">Aspergillus pseudoustus</name>
    <dbReference type="NCBI Taxonomy" id="1810923"/>
    <lineage>
        <taxon>Eukaryota</taxon>
        <taxon>Fungi</taxon>
        <taxon>Dikarya</taxon>
        <taxon>Ascomycota</taxon>
        <taxon>Pezizomycotina</taxon>
        <taxon>Eurotiomycetes</taxon>
        <taxon>Eurotiomycetidae</taxon>
        <taxon>Eurotiales</taxon>
        <taxon>Aspergillaceae</taxon>
        <taxon>Aspergillus</taxon>
        <taxon>Aspergillus subgen. Nidulantes</taxon>
    </lineage>
</organism>
<dbReference type="SUPFAM" id="SSF47616">
    <property type="entry name" value="GST C-terminal domain-like"/>
    <property type="match status" value="1"/>
</dbReference>
<gene>
    <name evidence="2" type="ORF">BJY01DRAFT_48389</name>
</gene>
<feature type="domain" description="Glutathione S-transferase UstS-like C-terminal" evidence="1">
    <location>
        <begin position="138"/>
        <end position="262"/>
    </location>
</feature>
<dbReference type="Gene3D" id="3.40.30.10">
    <property type="entry name" value="Glutaredoxin"/>
    <property type="match status" value="1"/>
</dbReference>
<evidence type="ECO:0000313" key="2">
    <source>
        <dbReference type="EMBL" id="KAL2836951.1"/>
    </source>
</evidence>
<evidence type="ECO:0000259" key="1">
    <source>
        <dbReference type="Pfam" id="PF22041"/>
    </source>
</evidence>
<dbReference type="InterPro" id="IPR036282">
    <property type="entry name" value="Glutathione-S-Trfase_C_sf"/>
</dbReference>
<dbReference type="InterPro" id="IPR054416">
    <property type="entry name" value="GST_UstS-like_C"/>
</dbReference>
<evidence type="ECO:0000313" key="3">
    <source>
        <dbReference type="Proteomes" id="UP001610446"/>
    </source>
</evidence>
<dbReference type="Pfam" id="PF22041">
    <property type="entry name" value="GST_C_7"/>
    <property type="match status" value="1"/>
</dbReference>